<feature type="domain" description="HTH merR-type" evidence="2">
    <location>
        <begin position="1"/>
        <end position="69"/>
    </location>
</feature>
<reference evidence="4" key="1">
    <citation type="journal article" date="2019" name="Int. J. Syst. Evol. Microbiol.">
        <title>The Global Catalogue of Microorganisms (GCM) 10K type strain sequencing project: providing services to taxonomists for standard genome sequencing and annotation.</title>
        <authorList>
            <consortium name="The Broad Institute Genomics Platform"/>
            <consortium name="The Broad Institute Genome Sequencing Center for Infectious Disease"/>
            <person name="Wu L."/>
            <person name="Ma J."/>
        </authorList>
    </citation>
    <scope>NUCLEOTIDE SEQUENCE [LARGE SCALE GENOMIC DNA]</scope>
    <source>
        <strain evidence="4">CGMCC 1.16305</strain>
    </source>
</reference>
<evidence type="ECO:0000259" key="2">
    <source>
        <dbReference type="PROSITE" id="PS50937"/>
    </source>
</evidence>
<sequence>MYKIGEVAKLANVSKRTVDYYTKMGLIEAKRFQSNHRYYTEDTINDLQLIMKYKQQHLSLREIIEKVKLKRSIEDDMVYRSVEELSEHMKTLDQDFIKLQTLLKQLDKNQLQFINKRISTDGNALLQSWTMLLKQLS</sequence>
<dbReference type="InterPro" id="IPR047057">
    <property type="entry name" value="MerR_fam"/>
</dbReference>
<evidence type="ECO:0000256" key="1">
    <source>
        <dbReference type="ARBA" id="ARBA00023125"/>
    </source>
</evidence>
<dbReference type="PANTHER" id="PTHR30204">
    <property type="entry name" value="REDOX-CYCLING DRUG-SENSING TRANSCRIPTIONAL ACTIVATOR SOXR"/>
    <property type="match status" value="1"/>
</dbReference>
<dbReference type="EMBL" id="JBHTCO010000002">
    <property type="protein sequence ID" value="MFC7391639.1"/>
    <property type="molecule type" value="Genomic_DNA"/>
</dbReference>
<dbReference type="Gene3D" id="1.10.1660.10">
    <property type="match status" value="1"/>
</dbReference>
<dbReference type="PROSITE" id="PS50937">
    <property type="entry name" value="HTH_MERR_2"/>
    <property type="match status" value="1"/>
</dbReference>
<dbReference type="Pfam" id="PF13411">
    <property type="entry name" value="MerR_1"/>
    <property type="match status" value="1"/>
</dbReference>
<comment type="caution">
    <text evidence="3">The sequence shown here is derived from an EMBL/GenBank/DDBJ whole genome shotgun (WGS) entry which is preliminary data.</text>
</comment>
<dbReference type="InterPro" id="IPR009061">
    <property type="entry name" value="DNA-bd_dom_put_sf"/>
</dbReference>
<evidence type="ECO:0000313" key="3">
    <source>
        <dbReference type="EMBL" id="MFC7391639.1"/>
    </source>
</evidence>
<protein>
    <submittedName>
        <fullName evidence="3">MerR family transcriptional regulator</fullName>
    </submittedName>
</protein>
<keyword evidence="1" id="KW-0238">DNA-binding</keyword>
<dbReference type="SUPFAM" id="SSF46955">
    <property type="entry name" value="Putative DNA-binding domain"/>
    <property type="match status" value="1"/>
</dbReference>
<dbReference type="RefSeq" id="WP_380962856.1">
    <property type="nucleotide sequence ID" value="NZ_JBHTCO010000002.1"/>
</dbReference>
<name>A0ABW2PQF1_9BACL</name>
<dbReference type="PANTHER" id="PTHR30204:SF95">
    <property type="entry name" value="HTH-TYPE TRANSCRIPTIONAL REGULATOR CUER"/>
    <property type="match status" value="1"/>
</dbReference>
<dbReference type="SMART" id="SM00422">
    <property type="entry name" value="HTH_MERR"/>
    <property type="match status" value="1"/>
</dbReference>
<keyword evidence="4" id="KW-1185">Reference proteome</keyword>
<dbReference type="Proteomes" id="UP001596505">
    <property type="component" value="Unassembled WGS sequence"/>
</dbReference>
<dbReference type="InterPro" id="IPR000551">
    <property type="entry name" value="MerR-type_HTH_dom"/>
</dbReference>
<evidence type="ECO:0000313" key="4">
    <source>
        <dbReference type="Proteomes" id="UP001596505"/>
    </source>
</evidence>
<organism evidence="3 4">
    <name type="scientific">Scopulibacillus cellulosilyticus</name>
    <dbReference type="NCBI Taxonomy" id="2665665"/>
    <lineage>
        <taxon>Bacteria</taxon>
        <taxon>Bacillati</taxon>
        <taxon>Bacillota</taxon>
        <taxon>Bacilli</taxon>
        <taxon>Bacillales</taxon>
        <taxon>Sporolactobacillaceae</taxon>
        <taxon>Scopulibacillus</taxon>
    </lineage>
</organism>
<gene>
    <name evidence="3" type="ORF">ACFQRG_01355</name>
</gene>
<accession>A0ABW2PQF1</accession>
<proteinExistence type="predicted"/>